<evidence type="ECO:0000256" key="1">
    <source>
        <dbReference type="SAM" id="SignalP"/>
    </source>
</evidence>
<dbReference type="Pfam" id="PF16011">
    <property type="entry name" value="CBM9_2"/>
    <property type="match status" value="1"/>
</dbReference>
<dbReference type="GO" id="GO:0016052">
    <property type="term" value="P:carbohydrate catabolic process"/>
    <property type="evidence" value="ECO:0007669"/>
    <property type="project" value="InterPro"/>
</dbReference>
<evidence type="ECO:0000313" key="3">
    <source>
        <dbReference type="EMBL" id="MBG9375109.1"/>
    </source>
</evidence>
<accession>A0A931E4P9</accession>
<reference evidence="3" key="1">
    <citation type="submission" date="2020-11" db="EMBL/GenBank/DDBJ databases">
        <title>Bacterial whole genome sequence for Panacibacter sp. DH6.</title>
        <authorList>
            <person name="Le V."/>
            <person name="Ko S."/>
            <person name="Ahn C.-Y."/>
            <person name="Oh H.-M."/>
        </authorList>
    </citation>
    <scope>NUCLEOTIDE SEQUENCE</scope>
    <source>
        <strain evidence="3">DH6</strain>
    </source>
</reference>
<dbReference type="GO" id="GO:0004553">
    <property type="term" value="F:hydrolase activity, hydrolyzing O-glycosyl compounds"/>
    <property type="evidence" value="ECO:0007669"/>
    <property type="project" value="InterPro"/>
</dbReference>
<feature type="signal peptide" evidence="1">
    <location>
        <begin position="1"/>
        <end position="19"/>
    </location>
</feature>
<evidence type="ECO:0000259" key="2">
    <source>
        <dbReference type="Pfam" id="PF16011"/>
    </source>
</evidence>
<dbReference type="Gene3D" id="2.60.40.1190">
    <property type="match status" value="1"/>
</dbReference>
<keyword evidence="4" id="KW-1185">Reference proteome</keyword>
<dbReference type="InterPro" id="IPR010502">
    <property type="entry name" value="Carb-bd_dom_fam9"/>
</dbReference>
<dbReference type="SUPFAM" id="SSF49344">
    <property type="entry name" value="CBD9-like"/>
    <property type="match status" value="1"/>
</dbReference>
<evidence type="ECO:0000313" key="4">
    <source>
        <dbReference type="Proteomes" id="UP000628448"/>
    </source>
</evidence>
<keyword evidence="1" id="KW-0732">Signal</keyword>
<name>A0A931E4P9_9BACT</name>
<protein>
    <submittedName>
        <fullName evidence="3">Carbohydrate-binding family 9-like protein</fullName>
    </submittedName>
</protein>
<dbReference type="GO" id="GO:0030246">
    <property type="term" value="F:carbohydrate binding"/>
    <property type="evidence" value="ECO:0007669"/>
    <property type="project" value="InterPro"/>
</dbReference>
<sequence length="248" mass="28777">MRLFILSAIAFFYNAAAFAQEKAITVQKTTDFAVTGDGSDNAWGTTAWHMITQRNSNELKNAGWYITENRLTIADIQYQTRFKILYSDKGIYCLYECQDSLITATIKEDFGDLFNEDVVEAFFWPDTAQVVYFEYELSPRNYELPLIIFNKNGNANGWLPFYYRGGRRTVHAVKLNTAGADKRFTWTAEFFIPYALLSSLNNMPPAKGSTWRANFYRIDYDREPVYSSWQLTRGSYHDPEKFGLLQFE</sequence>
<gene>
    <name evidence="3" type="ORF">I5907_02635</name>
</gene>
<dbReference type="RefSeq" id="WP_196989179.1">
    <property type="nucleotide sequence ID" value="NZ_JADWYR010000001.1"/>
</dbReference>
<organism evidence="3 4">
    <name type="scientific">Panacibacter microcysteis</name>
    <dbReference type="NCBI Taxonomy" id="2793269"/>
    <lineage>
        <taxon>Bacteria</taxon>
        <taxon>Pseudomonadati</taxon>
        <taxon>Bacteroidota</taxon>
        <taxon>Chitinophagia</taxon>
        <taxon>Chitinophagales</taxon>
        <taxon>Chitinophagaceae</taxon>
        <taxon>Panacibacter</taxon>
    </lineage>
</organism>
<proteinExistence type="predicted"/>
<feature type="chain" id="PRO_5037965936" evidence="1">
    <location>
        <begin position="20"/>
        <end position="248"/>
    </location>
</feature>
<feature type="domain" description="Carbohydrate-binding" evidence="2">
    <location>
        <begin position="79"/>
        <end position="247"/>
    </location>
</feature>
<dbReference type="Proteomes" id="UP000628448">
    <property type="component" value="Unassembled WGS sequence"/>
</dbReference>
<dbReference type="CDD" id="cd09620">
    <property type="entry name" value="CBM9_like_3"/>
    <property type="match status" value="1"/>
</dbReference>
<dbReference type="AlphaFoldDB" id="A0A931E4P9"/>
<dbReference type="EMBL" id="JADWYR010000001">
    <property type="protein sequence ID" value="MBG9375109.1"/>
    <property type="molecule type" value="Genomic_DNA"/>
</dbReference>
<comment type="caution">
    <text evidence="3">The sequence shown here is derived from an EMBL/GenBank/DDBJ whole genome shotgun (WGS) entry which is preliminary data.</text>
</comment>